<dbReference type="SUPFAM" id="SSF53756">
    <property type="entry name" value="UDP-Glycosyltransferase/glycogen phosphorylase"/>
    <property type="match status" value="1"/>
</dbReference>
<sequence length="353" mass="40159">MQSTKKILIAPLNWGLGHATRCIPIIEALENHGFEPVLASDGTALALLRKEFPNLTAIELPSYNIEYAKNGSFFKMKLLSQMPNMFKAVMKERELVEKIVAEHNIAGIISDNRLGAYSKKVPSVFITHQLNVLTGNTTWFTSKVHQMFIKKYCECWVPDVASSFNLSGKLGHIENEKLKVKYIGPLSRLHKKPAEKKYDLMAILSGPEPQRTMLEEKLDRELPNYNGNVLFIKGKVEPEEKITVNNNVTIYNFMSTATLEQAFNESDRVLCRSGYTTIMDLAQLGKKAFFIPTPGQYEQEYLAQKLKKSGMVPFSKQNSFKIEDLNKIDLYKGLKHIGTPLRWKDLFCLFEGK</sequence>
<organism evidence="2 3">
    <name type="scientific">Flavobacterium rhizosphaerae</name>
    <dbReference type="NCBI Taxonomy" id="3163298"/>
    <lineage>
        <taxon>Bacteria</taxon>
        <taxon>Pseudomonadati</taxon>
        <taxon>Bacteroidota</taxon>
        <taxon>Flavobacteriia</taxon>
        <taxon>Flavobacteriales</taxon>
        <taxon>Flavobacteriaceae</taxon>
        <taxon>Flavobacterium</taxon>
    </lineage>
</organism>
<dbReference type="InterPro" id="IPR007235">
    <property type="entry name" value="Glyco_trans_28_C"/>
</dbReference>
<dbReference type="Gene3D" id="3.40.50.2000">
    <property type="entry name" value="Glycogen Phosphorylase B"/>
    <property type="match status" value="1"/>
</dbReference>
<evidence type="ECO:0000313" key="2">
    <source>
        <dbReference type="EMBL" id="MFL9845467.1"/>
    </source>
</evidence>
<dbReference type="PANTHER" id="PTHR21015">
    <property type="entry name" value="UDP-N-ACETYLGLUCOSAMINE--N-ACETYLMURAMYL-(PENTAPEPTIDE) PYROPHOSPHORYL-UNDECAPRENOL N-ACETYLGLUCOSAMINE TRANSFERASE 1"/>
    <property type="match status" value="1"/>
</dbReference>
<evidence type="ECO:0000259" key="1">
    <source>
        <dbReference type="Pfam" id="PF04101"/>
    </source>
</evidence>
<evidence type="ECO:0000313" key="3">
    <source>
        <dbReference type="Proteomes" id="UP001629156"/>
    </source>
</evidence>
<dbReference type="PANTHER" id="PTHR21015:SF22">
    <property type="entry name" value="GLYCOSYLTRANSFERASE"/>
    <property type="match status" value="1"/>
</dbReference>
<gene>
    <name evidence="2" type="ORF">ABS766_13645</name>
</gene>
<accession>A0ABW8Z1A9</accession>
<comment type="caution">
    <text evidence="2">The sequence shown here is derived from an EMBL/GenBank/DDBJ whole genome shotgun (WGS) entry which is preliminary data.</text>
</comment>
<protein>
    <submittedName>
        <fullName evidence="2">Glycosyltransferase</fullName>
    </submittedName>
</protein>
<dbReference type="Pfam" id="PF04101">
    <property type="entry name" value="Glyco_tran_28_C"/>
    <property type="match status" value="1"/>
</dbReference>
<proteinExistence type="predicted"/>
<feature type="domain" description="Glycosyl transferase family 28 C-terminal" evidence="1">
    <location>
        <begin position="226"/>
        <end position="327"/>
    </location>
</feature>
<name>A0ABW8Z1A9_9FLAO</name>
<dbReference type="EMBL" id="JBELPZ010000017">
    <property type="protein sequence ID" value="MFL9845467.1"/>
    <property type="molecule type" value="Genomic_DNA"/>
</dbReference>
<keyword evidence="3" id="KW-1185">Reference proteome</keyword>
<dbReference type="Proteomes" id="UP001629156">
    <property type="component" value="Unassembled WGS sequence"/>
</dbReference>
<dbReference type="RefSeq" id="WP_408085751.1">
    <property type="nucleotide sequence ID" value="NZ_JBELPZ010000017.1"/>
</dbReference>
<reference evidence="2 3" key="1">
    <citation type="submission" date="2024-06" db="EMBL/GenBank/DDBJ databases">
        <authorList>
            <person name="Kaempfer P."/>
            <person name="Viver T."/>
        </authorList>
    </citation>
    <scope>NUCLEOTIDE SEQUENCE [LARGE SCALE GENOMIC DNA]</scope>
    <source>
        <strain evidence="2 3">ST-119</strain>
    </source>
</reference>